<evidence type="ECO:0000313" key="2">
    <source>
        <dbReference type="Proteomes" id="UP000299102"/>
    </source>
</evidence>
<dbReference type="Proteomes" id="UP000299102">
    <property type="component" value="Unassembled WGS sequence"/>
</dbReference>
<dbReference type="EMBL" id="BGZK01008694">
    <property type="protein sequence ID" value="GBP09434.1"/>
    <property type="molecule type" value="Genomic_DNA"/>
</dbReference>
<protein>
    <submittedName>
        <fullName evidence="1">Uncharacterized protein</fullName>
    </submittedName>
</protein>
<reference evidence="1 2" key="1">
    <citation type="journal article" date="2019" name="Commun. Biol.">
        <title>The bagworm genome reveals a unique fibroin gene that provides high tensile strength.</title>
        <authorList>
            <person name="Kono N."/>
            <person name="Nakamura H."/>
            <person name="Ohtoshi R."/>
            <person name="Tomita M."/>
            <person name="Numata K."/>
            <person name="Arakawa K."/>
        </authorList>
    </citation>
    <scope>NUCLEOTIDE SEQUENCE [LARGE SCALE GENOMIC DNA]</scope>
</reference>
<keyword evidence="2" id="KW-1185">Reference proteome</keyword>
<dbReference type="AlphaFoldDB" id="A0A4C1T5M7"/>
<sequence>MALIKTIKSYSFGRNKLQRTNNARIKYNTNTILSIFSRNPSNNNANSSHLQLLEPWSHIYTETTSTSLPQERLMRRGRRDAPFELHRRPPAVDNAIRESSFNAVPLIESTVTVLTNNIQYN</sequence>
<evidence type="ECO:0000313" key="1">
    <source>
        <dbReference type="EMBL" id="GBP09434.1"/>
    </source>
</evidence>
<gene>
    <name evidence="1" type="ORF">EVAR_74034_1</name>
</gene>
<name>A0A4C1T5M7_EUMVA</name>
<accession>A0A4C1T5M7</accession>
<organism evidence="1 2">
    <name type="scientific">Eumeta variegata</name>
    <name type="common">Bagworm moth</name>
    <name type="synonym">Eumeta japonica</name>
    <dbReference type="NCBI Taxonomy" id="151549"/>
    <lineage>
        <taxon>Eukaryota</taxon>
        <taxon>Metazoa</taxon>
        <taxon>Ecdysozoa</taxon>
        <taxon>Arthropoda</taxon>
        <taxon>Hexapoda</taxon>
        <taxon>Insecta</taxon>
        <taxon>Pterygota</taxon>
        <taxon>Neoptera</taxon>
        <taxon>Endopterygota</taxon>
        <taxon>Lepidoptera</taxon>
        <taxon>Glossata</taxon>
        <taxon>Ditrysia</taxon>
        <taxon>Tineoidea</taxon>
        <taxon>Psychidae</taxon>
        <taxon>Oiketicinae</taxon>
        <taxon>Eumeta</taxon>
    </lineage>
</organism>
<proteinExistence type="predicted"/>
<comment type="caution">
    <text evidence="1">The sequence shown here is derived from an EMBL/GenBank/DDBJ whole genome shotgun (WGS) entry which is preliminary data.</text>
</comment>